<dbReference type="Proteomes" id="UP000284375">
    <property type="component" value="Unassembled WGS sequence"/>
</dbReference>
<dbReference type="SMART" id="SM00450">
    <property type="entry name" value="RHOD"/>
    <property type="match status" value="2"/>
</dbReference>
<keyword evidence="4" id="KW-1185">Reference proteome</keyword>
<protein>
    <recommendedName>
        <fullName evidence="2">Rhodanese domain-containing protein</fullName>
    </recommendedName>
</protein>
<accession>A0A423VWA3</accession>
<evidence type="ECO:0000313" key="3">
    <source>
        <dbReference type="EMBL" id="ROV95366.1"/>
    </source>
</evidence>
<dbReference type="PROSITE" id="PS50206">
    <property type="entry name" value="RHODANESE_3"/>
    <property type="match status" value="2"/>
</dbReference>
<organism evidence="3 4">
    <name type="scientific">Cytospora chrysosperma</name>
    <name type="common">Cytospora canker fungus</name>
    <name type="synonym">Sphaeria chrysosperma</name>
    <dbReference type="NCBI Taxonomy" id="252740"/>
    <lineage>
        <taxon>Eukaryota</taxon>
        <taxon>Fungi</taxon>
        <taxon>Dikarya</taxon>
        <taxon>Ascomycota</taxon>
        <taxon>Pezizomycotina</taxon>
        <taxon>Sordariomycetes</taxon>
        <taxon>Sordariomycetidae</taxon>
        <taxon>Diaporthales</taxon>
        <taxon>Cytosporaceae</taxon>
        <taxon>Cytospora</taxon>
    </lineage>
</organism>
<dbReference type="InterPro" id="IPR036873">
    <property type="entry name" value="Rhodanese-like_dom_sf"/>
</dbReference>
<reference evidence="3 4" key="1">
    <citation type="submission" date="2015-09" db="EMBL/GenBank/DDBJ databases">
        <title>Host preference determinants of Valsa canker pathogens revealed by comparative genomics.</title>
        <authorList>
            <person name="Yin Z."/>
            <person name="Huang L."/>
        </authorList>
    </citation>
    <scope>NUCLEOTIDE SEQUENCE [LARGE SCALE GENOMIC DNA]</scope>
    <source>
        <strain evidence="3 4">YSFL</strain>
    </source>
</reference>
<dbReference type="PANTHER" id="PTHR43855">
    <property type="entry name" value="THIOSULFATE SULFURTRANSFERASE"/>
    <property type="match status" value="1"/>
</dbReference>
<name>A0A423VWA3_CYTCH</name>
<dbReference type="InterPro" id="IPR051126">
    <property type="entry name" value="Thiosulfate_sulfurtransferase"/>
</dbReference>
<dbReference type="EMBL" id="LJZO01000024">
    <property type="protein sequence ID" value="ROV95366.1"/>
    <property type="molecule type" value="Genomic_DNA"/>
</dbReference>
<evidence type="ECO:0000313" key="4">
    <source>
        <dbReference type="Proteomes" id="UP000284375"/>
    </source>
</evidence>
<dbReference type="PANTHER" id="PTHR43855:SF1">
    <property type="entry name" value="THIOSULFATE SULFURTRANSFERASE"/>
    <property type="match status" value="1"/>
</dbReference>
<dbReference type="Pfam" id="PF00581">
    <property type="entry name" value="Rhodanese"/>
    <property type="match status" value="2"/>
</dbReference>
<evidence type="ECO:0000259" key="2">
    <source>
        <dbReference type="PROSITE" id="PS50206"/>
    </source>
</evidence>
<dbReference type="AlphaFoldDB" id="A0A423VWA3"/>
<dbReference type="InterPro" id="IPR001763">
    <property type="entry name" value="Rhodanese-like_dom"/>
</dbReference>
<evidence type="ECO:0000256" key="1">
    <source>
        <dbReference type="ARBA" id="ARBA00022737"/>
    </source>
</evidence>
<dbReference type="Gene3D" id="3.40.250.10">
    <property type="entry name" value="Rhodanese-like domain"/>
    <property type="match status" value="2"/>
</dbReference>
<comment type="caution">
    <text evidence="3">The sequence shown here is derived from an EMBL/GenBank/DDBJ whole genome shotgun (WGS) entry which is preliminary data.</text>
</comment>
<gene>
    <name evidence="3" type="ORF">VSDG_06085</name>
</gene>
<dbReference type="SUPFAM" id="SSF52821">
    <property type="entry name" value="Rhodanese/Cell cycle control phosphatase"/>
    <property type="match status" value="2"/>
</dbReference>
<dbReference type="CDD" id="cd01449">
    <property type="entry name" value="TST_Repeat_2"/>
    <property type="match status" value="1"/>
</dbReference>
<dbReference type="OrthoDB" id="566238at2759"/>
<sequence>MQRRKPSYLWIRRIPRLAESDIRMRSKMEPARPEPMLMSASELEELKASNPSGLVLIDTREPDAYADGHIAGAVNMHDIFTYLATSTQTGNNAMKNKFAQLFGKAGLGGDETAVIYEEEMDTGFGQSCRGWVILRYLGYPADKTRVLDGGIAAWTAGGRPVVTSERLSTPRSPISATPKTFPVSEAGRDLLVDVDEMRQIVRDQATRQGGPVVILDTRDAEEWHCLSSSPYGVDFCPRKGRIPGAVWIEWREMMEKTPAGARIKGPEGVMAECAKVGIGYDTPVIVYCFKGARASNTMIALLGAGVRNVRMYMGSWNEWSRDDSLPIVSGTRQVSVSSGTRDKSLAMVTETTEITVSNGE</sequence>
<keyword evidence="1" id="KW-0677">Repeat</keyword>
<feature type="domain" description="Rhodanese" evidence="2">
    <location>
        <begin position="208"/>
        <end position="328"/>
    </location>
</feature>
<dbReference type="STRING" id="252740.A0A423VWA3"/>
<feature type="domain" description="Rhodanese" evidence="2">
    <location>
        <begin position="50"/>
        <end position="163"/>
    </location>
</feature>
<proteinExistence type="predicted"/>